<dbReference type="InterPro" id="IPR004675">
    <property type="entry name" value="AhpD_core"/>
</dbReference>
<evidence type="ECO:0000313" key="2">
    <source>
        <dbReference type="EMBL" id="KAB2351643.1"/>
    </source>
</evidence>
<dbReference type="GO" id="GO:0051920">
    <property type="term" value="F:peroxiredoxin activity"/>
    <property type="evidence" value="ECO:0007669"/>
    <property type="project" value="InterPro"/>
</dbReference>
<dbReference type="RefSeq" id="WP_151558583.1">
    <property type="nucleotide sequence ID" value="NZ_WBMT01000002.1"/>
</dbReference>
<dbReference type="Proteomes" id="UP000468735">
    <property type="component" value="Unassembled WGS sequence"/>
</dbReference>
<keyword evidence="3" id="KW-1185">Reference proteome</keyword>
<dbReference type="AlphaFoldDB" id="A0A6H9YYM8"/>
<dbReference type="Pfam" id="PF02627">
    <property type="entry name" value="CMD"/>
    <property type="match status" value="1"/>
</dbReference>
<dbReference type="EMBL" id="WBMT01000002">
    <property type="protein sequence ID" value="KAB2351643.1"/>
    <property type="molecule type" value="Genomic_DNA"/>
</dbReference>
<dbReference type="Gene3D" id="1.20.1290.10">
    <property type="entry name" value="AhpD-like"/>
    <property type="match status" value="1"/>
</dbReference>
<dbReference type="PANTHER" id="PTHR34846">
    <property type="entry name" value="4-CARBOXYMUCONOLACTONE DECARBOXYLASE FAMILY PROTEIN (AFU_ORTHOLOGUE AFUA_6G11590)"/>
    <property type="match status" value="1"/>
</dbReference>
<feature type="domain" description="Carboxymuconolactone decarboxylase-like" evidence="1">
    <location>
        <begin position="16"/>
        <end position="95"/>
    </location>
</feature>
<dbReference type="OrthoDB" id="331146at2"/>
<organism evidence="2 3">
    <name type="scientific">Actinomadura rudentiformis</name>
    <dbReference type="NCBI Taxonomy" id="359158"/>
    <lineage>
        <taxon>Bacteria</taxon>
        <taxon>Bacillati</taxon>
        <taxon>Actinomycetota</taxon>
        <taxon>Actinomycetes</taxon>
        <taxon>Streptosporangiales</taxon>
        <taxon>Thermomonosporaceae</taxon>
        <taxon>Actinomadura</taxon>
    </lineage>
</organism>
<dbReference type="InterPro" id="IPR029032">
    <property type="entry name" value="AhpD-like"/>
</dbReference>
<dbReference type="PANTHER" id="PTHR34846:SF7">
    <property type="entry name" value="BLL7811 PROTEIN"/>
    <property type="match status" value="1"/>
</dbReference>
<protein>
    <submittedName>
        <fullName evidence="2">Carboxymuconolactone decarboxylase family protein</fullName>
    </submittedName>
</protein>
<dbReference type="NCBIfam" id="TIGR00778">
    <property type="entry name" value="ahpD_dom"/>
    <property type="match status" value="1"/>
</dbReference>
<comment type="caution">
    <text evidence="2">The sequence shown here is derived from an EMBL/GenBank/DDBJ whole genome shotgun (WGS) entry which is preliminary data.</text>
</comment>
<evidence type="ECO:0000313" key="3">
    <source>
        <dbReference type="Proteomes" id="UP000468735"/>
    </source>
</evidence>
<proteinExistence type="predicted"/>
<dbReference type="SUPFAM" id="SSF69118">
    <property type="entry name" value="AhpD-like"/>
    <property type="match status" value="1"/>
</dbReference>
<accession>A0A6H9YYM8</accession>
<dbReference type="InterPro" id="IPR003779">
    <property type="entry name" value="CMD-like"/>
</dbReference>
<sequence>MQARMTNLNEVAADGYKAMLRLEGFVARSAVPDRTLELVRLRVSQINGCGYCVDMHNFEAKKAGETDERLWSVAAWREAPYFTGDERAALALAEAATRLSDNAAGVPDEVWDEAVDHYDEEALAALVMAIAAINAWNRINVTTRQIAGSYRTA</sequence>
<name>A0A6H9YYM8_9ACTN</name>
<gene>
    <name evidence="2" type="ORF">F8566_05305</name>
</gene>
<evidence type="ECO:0000259" key="1">
    <source>
        <dbReference type="Pfam" id="PF02627"/>
    </source>
</evidence>
<reference evidence="2 3" key="1">
    <citation type="submission" date="2019-09" db="EMBL/GenBank/DDBJ databases">
        <title>Actinomadura physcomitrii sp. nov., a novel actinomycete isolated from moss [Physcomitrium sphaericum (Ludw) Fuernr].</title>
        <authorList>
            <person name="Zhuang X."/>
            <person name="Liu C."/>
        </authorList>
    </citation>
    <scope>NUCLEOTIDE SEQUENCE [LARGE SCALE GENOMIC DNA]</scope>
    <source>
        <strain evidence="2 3">HMC1</strain>
    </source>
</reference>